<feature type="coiled-coil region" evidence="1">
    <location>
        <begin position="361"/>
        <end position="388"/>
    </location>
</feature>
<evidence type="ECO:0000313" key="4">
    <source>
        <dbReference type="Proteomes" id="UP000315496"/>
    </source>
</evidence>
<name>A0A4Z1SP59_GIAMU</name>
<accession>A0A4Z1SP59</accession>
<keyword evidence="1" id="KW-0175">Coiled coil</keyword>
<dbReference type="Proteomes" id="UP000315496">
    <property type="component" value="Chromosome 3"/>
</dbReference>
<dbReference type="VEuPathDB" id="GiardiaDB:GMRT_12879"/>
<feature type="compositionally biased region" description="Low complexity" evidence="2">
    <location>
        <begin position="414"/>
        <end position="429"/>
    </location>
</feature>
<dbReference type="AlphaFoldDB" id="A0A4Z1SP59"/>
<reference evidence="3 4" key="1">
    <citation type="submission" date="2019-05" db="EMBL/GenBank/DDBJ databases">
        <title>The compact genome of Giardia muris reveals important steps in the evolution of intestinal protozoan parasites.</title>
        <authorList>
            <person name="Xu F."/>
            <person name="Jimenez-Gonzalez A."/>
            <person name="Einarsson E."/>
            <person name="Astvaldsson A."/>
            <person name="Peirasmaki D."/>
            <person name="Eckmann L."/>
            <person name="Andersson J.O."/>
            <person name="Svard S.G."/>
            <person name="Jerlstrom-Hultqvist J."/>
        </authorList>
    </citation>
    <scope>NUCLEOTIDE SEQUENCE [LARGE SCALE GENOMIC DNA]</scope>
    <source>
        <strain evidence="3 4">Roberts-Thomson</strain>
    </source>
</reference>
<dbReference type="EMBL" id="VDLU01000003">
    <property type="protein sequence ID" value="TNJ27602.1"/>
    <property type="molecule type" value="Genomic_DNA"/>
</dbReference>
<protein>
    <submittedName>
        <fullName evidence="3">Uncharacterized protein</fullName>
    </submittedName>
</protein>
<feature type="region of interest" description="Disordered" evidence="2">
    <location>
        <begin position="396"/>
        <end position="449"/>
    </location>
</feature>
<evidence type="ECO:0000256" key="1">
    <source>
        <dbReference type="SAM" id="Coils"/>
    </source>
</evidence>
<comment type="caution">
    <text evidence="3">The sequence shown here is derived from an EMBL/GenBank/DDBJ whole genome shotgun (WGS) entry which is preliminary data.</text>
</comment>
<sequence length="449" mass="49807">MAGGPLERALEAVEHALRPLGIELPAGLLLQSLQGLDSERKRERTLLFRALHDLVLSTVHYGGQVLIGGKGKPLALGELWERYGSLGDKLTAVDFLIFLERSLLMAGFVIPLTVSGTTRLDQLESLLDFDTQTIALAICYLSLEYRLVHRGLIDVICVDALERCVSELLQSESVGYLGTSKLGQGVSPDEYLLGLSPEAREIDSEDLSPIELMALVHEEVYELKNATRRLLHALPRWTCCLSHVLHPADVADVLEGKLPFLRLDDGRNLGSQAACLQRVEEANRKIQLLLEVVFRGIEEKVREHKGRLTRLDGHCGEARAYPLKGVLFGTPAADESVHLLPFVQEAVAAWPRLEAVLHRRREAQDAELQAAQQTARQIHKRVAAALRQVPEGLTLRRLRDSPTRSFSSPKQRRQAPLQRQRAEATEATALAKTRTHESQVGIKSHRSGA</sequence>
<gene>
    <name evidence="3" type="ORF">GMRT_12879</name>
</gene>
<evidence type="ECO:0000256" key="2">
    <source>
        <dbReference type="SAM" id="MobiDB-lite"/>
    </source>
</evidence>
<evidence type="ECO:0000313" key="3">
    <source>
        <dbReference type="EMBL" id="TNJ27602.1"/>
    </source>
</evidence>
<proteinExistence type="predicted"/>
<dbReference type="OrthoDB" id="10310332at2759"/>
<organism evidence="3 4">
    <name type="scientific">Giardia muris</name>
    <dbReference type="NCBI Taxonomy" id="5742"/>
    <lineage>
        <taxon>Eukaryota</taxon>
        <taxon>Metamonada</taxon>
        <taxon>Diplomonadida</taxon>
        <taxon>Hexamitidae</taxon>
        <taxon>Giardiinae</taxon>
        <taxon>Giardia</taxon>
    </lineage>
</organism>
<keyword evidence="4" id="KW-1185">Reference proteome</keyword>